<evidence type="ECO:0000256" key="3">
    <source>
        <dbReference type="ARBA" id="ARBA00022794"/>
    </source>
</evidence>
<keyword evidence="5" id="KW-0966">Cell projection</keyword>
<keyword evidence="3" id="KW-0970">Cilium biogenesis/degradation</keyword>
<dbReference type="PANTHER" id="PTHR12968">
    <property type="entry name" value="B9 DOMAIN-CONTAINING"/>
    <property type="match status" value="1"/>
</dbReference>
<dbReference type="eggNOG" id="KOG4027">
    <property type="taxonomic scope" value="Eukaryota"/>
</dbReference>
<dbReference type="AlphaFoldDB" id="D7FLY8"/>
<dbReference type="PROSITE" id="PS51381">
    <property type="entry name" value="C2_B9"/>
    <property type="match status" value="1"/>
</dbReference>
<evidence type="ECO:0000256" key="4">
    <source>
        <dbReference type="ARBA" id="ARBA00023212"/>
    </source>
</evidence>
<dbReference type="EMBL" id="FN649746">
    <property type="protein sequence ID" value="CBJ29813.1"/>
    <property type="molecule type" value="Genomic_DNA"/>
</dbReference>
<evidence type="ECO:0000256" key="2">
    <source>
        <dbReference type="ARBA" id="ARBA00022490"/>
    </source>
</evidence>
<dbReference type="PANTHER" id="PTHR12968:SF1">
    <property type="entry name" value="B9 DOMAIN-CONTAINING PROTEIN 1"/>
    <property type="match status" value="1"/>
</dbReference>
<organism evidence="9 10">
    <name type="scientific">Ectocarpus siliculosus</name>
    <name type="common">Brown alga</name>
    <name type="synonym">Conferva siliculosa</name>
    <dbReference type="NCBI Taxonomy" id="2880"/>
    <lineage>
        <taxon>Eukaryota</taxon>
        <taxon>Sar</taxon>
        <taxon>Stramenopiles</taxon>
        <taxon>Ochrophyta</taxon>
        <taxon>PX clade</taxon>
        <taxon>Phaeophyceae</taxon>
        <taxon>Ectocarpales</taxon>
        <taxon>Ectocarpaceae</taxon>
        <taxon>Ectocarpus</taxon>
    </lineage>
</organism>
<dbReference type="EMBL" id="FN648158">
    <property type="protein sequence ID" value="CBJ29813.1"/>
    <property type="molecule type" value="Genomic_DNA"/>
</dbReference>
<comment type="similarity">
    <text evidence="6">Belongs to the B9D family.</text>
</comment>
<dbReference type="InterPro" id="IPR010796">
    <property type="entry name" value="C2_B9-type_dom"/>
</dbReference>
<dbReference type="Proteomes" id="UP000002630">
    <property type="component" value="Linkage Group LG21"/>
</dbReference>
<dbReference type="STRING" id="2880.D7FLY8"/>
<accession>D7FLY8</accession>
<reference evidence="9 10" key="1">
    <citation type="journal article" date="2010" name="Nature">
        <title>The Ectocarpus genome and the independent evolution of multicellularity in brown algae.</title>
        <authorList>
            <person name="Cock J.M."/>
            <person name="Sterck L."/>
            <person name="Rouze P."/>
            <person name="Scornet D."/>
            <person name="Allen A.E."/>
            <person name="Amoutzias G."/>
            <person name="Anthouard V."/>
            <person name="Artiguenave F."/>
            <person name="Aury J.M."/>
            <person name="Badger J.H."/>
            <person name="Beszteri B."/>
            <person name="Billiau K."/>
            <person name="Bonnet E."/>
            <person name="Bothwell J.H."/>
            <person name="Bowler C."/>
            <person name="Boyen C."/>
            <person name="Brownlee C."/>
            <person name="Carrano C.J."/>
            <person name="Charrier B."/>
            <person name="Cho G.Y."/>
            <person name="Coelho S.M."/>
            <person name="Collen J."/>
            <person name="Corre E."/>
            <person name="Da Silva C."/>
            <person name="Delage L."/>
            <person name="Delaroque N."/>
            <person name="Dittami S.M."/>
            <person name="Doulbeau S."/>
            <person name="Elias M."/>
            <person name="Farnham G."/>
            <person name="Gachon C.M."/>
            <person name="Gschloessl B."/>
            <person name="Heesch S."/>
            <person name="Jabbari K."/>
            <person name="Jubin C."/>
            <person name="Kawai H."/>
            <person name="Kimura K."/>
            <person name="Kloareg B."/>
            <person name="Kupper F.C."/>
            <person name="Lang D."/>
            <person name="Le Bail A."/>
            <person name="Leblanc C."/>
            <person name="Lerouge P."/>
            <person name="Lohr M."/>
            <person name="Lopez P.J."/>
            <person name="Martens C."/>
            <person name="Maumus F."/>
            <person name="Michel G."/>
            <person name="Miranda-Saavedra D."/>
            <person name="Morales J."/>
            <person name="Moreau H."/>
            <person name="Motomura T."/>
            <person name="Nagasato C."/>
            <person name="Napoli C.A."/>
            <person name="Nelson D.R."/>
            <person name="Nyvall-Collen P."/>
            <person name="Peters A.F."/>
            <person name="Pommier C."/>
            <person name="Potin P."/>
            <person name="Poulain J."/>
            <person name="Quesneville H."/>
            <person name="Read B."/>
            <person name="Rensing S.A."/>
            <person name="Ritter A."/>
            <person name="Rousvoal S."/>
            <person name="Samanta M."/>
            <person name="Samson G."/>
            <person name="Schroeder D.C."/>
            <person name="Segurens B."/>
            <person name="Strittmatter M."/>
            <person name="Tonon T."/>
            <person name="Tregear J.W."/>
            <person name="Valentin K."/>
            <person name="von Dassow P."/>
            <person name="Yamagishi T."/>
            <person name="Van de Peer Y."/>
            <person name="Wincker P."/>
        </authorList>
    </citation>
    <scope>NUCLEOTIDE SEQUENCE [LARGE SCALE GENOMIC DNA]</scope>
    <source>
        <strain evidence="10">Ec32 / CCAP1310/4</strain>
    </source>
</reference>
<keyword evidence="10" id="KW-1185">Reference proteome</keyword>
<dbReference type="OrthoDB" id="431939at2759"/>
<name>D7FLY8_ECTSI</name>
<evidence type="ECO:0000256" key="8">
    <source>
        <dbReference type="SAM" id="MobiDB-lite"/>
    </source>
</evidence>
<dbReference type="Pfam" id="PF07162">
    <property type="entry name" value="B9-C2"/>
    <property type="match status" value="1"/>
</dbReference>
<proteinExistence type="inferred from homology"/>
<dbReference type="GO" id="GO:0060271">
    <property type="term" value="P:cilium assembly"/>
    <property type="evidence" value="ECO:0007669"/>
    <property type="project" value="TreeGrafter"/>
</dbReference>
<evidence type="ECO:0000313" key="10">
    <source>
        <dbReference type="Proteomes" id="UP000002630"/>
    </source>
</evidence>
<comment type="subcellular location">
    <subcellularLocation>
        <location evidence="1">Cytoplasm</location>
        <location evidence="1">Cytoskeleton</location>
        <location evidence="1">Cilium basal body</location>
    </subcellularLocation>
</comment>
<dbReference type="OMA" id="NMPIEVT"/>
<keyword evidence="4" id="KW-0206">Cytoskeleton</keyword>
<evidence type="ECO:0000256" key="6">
    <source>
        <dbReference type="ARBA" id="ARBA00038411"/>
    </source>
</evidence>
<gene>
    <name evidence="9" type="ORF">Esi_0162_0031</name>
</gene>
<feature type="region of interest" description="Disordered" evidence="8">
    <location>
        <begin position="231"/>
        <end position="262"/>
    </location>
</feature>
<evidence type="ECO:0000256" key="1">
    <source>
        <dbReference type="ARBA" id="ARBA00004120"/>
    </source>
</evidence>
<dbReference type="GO" id="GO:0036038">
    <property type="term" value="C:MKS complex"/>
    <property type="evidence" value="ECO:0007669"/>
    <property type="project" value="TreeGrafter"/>
</dbReference>
<dbReference type="InParanoid" id="D7FLY8"/>
<protein>
    <recommendedName>
        <fullName evidence="7">B9 domain-containing protein 1</fullName>
    </recommendedName>
</protein>
<keyword evidence="2" id="KW-0963">Cytoplasm</keyword>
<evidence type="ECO:0000256" key="7">
    <source>
        <dbReference type="ARBA" id="ARBA00039274"/>
    </source>
</evidence>
<evidence type="ECO:0000313" key="9">
    <source>
        <dbReference type="EMBL" id="CBJ29813.1"/>
    </source>
</evidence>
<sequence length="274" mass="29456">MTTLAAMTRTITRDKPAFGKTTDPFNKTAAGVSPAATASAAGGGGAVAASGASNFFIMCTGQVEFGEFGSLDNLYCRYTLSFGNDWYIVHGLDTGLSQIAQRAGGQDTSVVWNFPIDVTFKSTNAFGWPRIALSVFRVDDMGRDTVVGYGSVLIPTQAGRHERVAHMYAPQPSSMLQRFRAWVSGAYPEFFDSKFVTRGEGREVTRVRRSGTVKVSLDVMTRGMVDFGYNRPEGMQGVSQDQRFESYSGGGGSSHRVSSSIFGNTTGSKTSFVG</sequence>
<evidence type="ECO:0000256" key="5">
    <source>
        <dbReference type="ARBA" id="ARBA00023273"/>
    </source>
</evidence>